<dbReference type="EMBL" id="SEUK01000052">
    <property type="protein sequence ID" value="KAA1158715.1"/>
    <property type="molecule type" value="Genomic_DNA"/>
</dbReference>
<keyword evidence="12" id="KW-0902">Two-component regulatory system</keyword>
<keyword evidence="9 23" id="KW-0418">Kinase</keyword>
<comment type="caution">
    <text evidence="23">The sequence shown here is derived from an EMBL/GenBank/DDBJ whole genome shotgun (WGS) entry which is preliminary data.</text>
</comment>
<evidence type="ECO:0000256" key="8">
    <source>
        <dbReference type="ARBA" id="ARBA00022741"/>
    </source>
</evidence>
<dbReference type="GO" id="GO:0005886">
    <property type="term" value="C:plasma membrane"/>
    <property type="evidence" value="ECO:0007669"/>
    <property type="project" value="UniProtKB-SubCell"/>
</dbReference>
<dbReference type="AlphaFoldDB" id="A0AB73BEX8"/>
<dbReference type="InterPro" id="IPR001789">
    <property type="entry name" value="Sig_transdc_resp-reg_receiver"/>
</dbReference>
<feature type="domain" description="Response regulatory" evidence="21">
    <location>
        <begin position="666"/>
        <end position="787"/>
    </location>
</feature>
<evidence type="ECO:0000256" key="7">
    <source>
        <dbReference type="ARBA" id="ARBA00022692"/>
    </source>
</evidence>
<keyword evidence="13 19" id="KW-0472">Membrane</keyword>
<dbReference type="PRINTS" id="PR00344">
    <property type="entry name" value="BCTRLSENSOR"/>
</dbReference>
<dbReference type="InterPro" id="IPR008207">
    <property type="entry name" value="Sig_transdc_His_kin_Hpt_dom"/>
</dbReference>
<protein>
    <recommendedName>
        <fullName evidence="15">Sensory/regulatory protein RpfC</fullName>
        <ecNumber evidence="3">2.7.13.3</ecNumber>
    </recommendedName>
</protein>
<organism evidence="23 24">
    <name type="scientific">Pseudoalteromonas fuliginea</name>
    <dbReference type="NCBI Taxonomy" id="1872678"/>
    <lineage>
        <taxon>Bacteria</taxon>
        <taxon>Pseudomonadati</taxon>
        <taxon>Pseudomonadota</taxon>
        <taxon>Gammaproteobacteria</taxon>
        <taxon>Alteromonadales</taxon>
        <taxon>Pseudoalteromonadaceae</taxon>
        <taxon>Pseudoalteromonas</taxon>
    </lineage>
</organism>
<evidence type="ECO:0000256" key="10">
    <source>
        <dbReference type="ARBA" id="ARBA00022840"/>
    </source>
</evidence>
<comment type="catalytic activity">
    <reaction evidence="1">
        <text>ATP + protein L-histidine = ADP + protein N-phospho-L-histidine.</text>
        <dbReference type="EC" id="2.7.13.3"/>
    </reaction>
</comment>
<dbReference type="SUPFAM" id="SSF52172">
    <property type="entry name" value="CheY-like"/>
    <property type="match status" value="1"/>
</dbReference>
<keyword evidence="4" id="KW-1003">Cell membrane</keyword>
<comment type="subunit">
    <text evidence="14">At low DSF concentrations, interacts with RpfF.</text>
</comment>
<dbReference type="SUPFAM" id="SSF47384">
    <property type="entry name" value="Homodimeric domain of signal transducing histidine kinase"/>
    <property type="match status" value="1"/>
</dbReference>
<evidence type="ECO:0000256" key="6">
    <source>
        <dbReference type="ARBA" id="ARBA00022679"/>
    </source>
</evidence>
<feature type="modified residue" description="4-aspartylphosphate" evidence="17">
    <location>
        <position position="715"/>
    </location>
</feature>
<dbReference type="SMART" id="SM00387">
    <property type="entry name" value="HATPase_c"/>
    <property type="match status" value="1"/>
</dbReference>
<feature type="transmembrane region" description="Helical" evidence="19">
    <location>
        <begin position="12"/>
        <end position="34"/>
    </location>
</feature>
<feature type="domain" description="Histidine kinase" evidence="20">
    <location>
        <begin position="284"/>
        <end position="510"/>
    </location>
</feature>
<dbReference type="Pfam" id="PF01627">
    <property type="entry name" value="Hpt"/>
    <property type="match status" value="1"/>
</dbReference>
<evidence type="ECO:0000256" key="11">
    <source>
        <dbReference type="ARBA" id="ARBA00022989"/>
    </source>
</evidence>
<dbReference type="SMART" id="SM00448">
    <property type="entry name" value="REC"/>
    <property type="match status" value="1"/>
</dbReference>
<keyword evidence="11 19" id="KW-1133">Transmembrane helix</keyword>
<dbReference type="InterPro" id="IPR003594">
    <property type="entry name" value="HATPase_dom"/>
</dbReference>
<dbReference type="Pfam" id="PF00512">
    <property type="entry name" value="HisKA"/>
    <property type="match status" value="1"/>
</dbReference>
<dbReference type="Gene3D" id="1.20.120.160">
    <property type="entry name" value="HPT domain"/>
    <property type="match status" value="1"/>
</dbReference>
<keyword evidence="8" id="KW-0547">Nucleotide-binding</keyword>
<dbReference type="PROSITE" id="PS50894">
    <property type="entry name" value="HPT"/>
    <property type="match status" value="1"/>
</dbReference>
<evidence type="ECO:0000313" key="23">
    <source>
        <dbReference type="EMBL" id="KAA1158715.1"/>
    </source>
</evidence>
<dbReference type="GO" id="GO:0005524">
    <property type="term" value="F:ATP binding"/>
    <property type="evidence" value="ECO:0007669"/>
    <property type="project" value="UniProtKB-KW"/>
</dbReference>
<dbReference type="Gene3D" id="3.40.50.2300">
    <property type="match status" value="1"/>
</dbReference>
<reference evidence="23 24" key="1">
    <citation type="submission" date="2019-01" db="EMBL/GenBank/DDBJ databases">
        <title>Genome sequences of marine Pseudoalteromonas species.</title>
        <authorList>
            <person name="Boraston A.B."/>
            <person name="Hehemann J.-H."/>
            <person name="Vickers C.J."/>
            <person name="Salama-Alber O."/>
            <person name="Abe K."/>
            <person name="Hettle A.J."/>
        </authorList>
    </citation>
    <scope>NUCLEOTIDE SEQUENCE [LARGE SCALE GENOMIC DNA]</scope>
    <source>
        <strain evidence="23 24">PS42</strain>
    </source>
</reference>
<evidence type="ECO:0000259" key="22">
    <source>
        <dbReference type="PROSITE" id="PS50894"/>
    </source>
</evidence>
<dbReference type="PROSITE" id="PS50109">
    <property type="entry name" value="HIS_KIN"/>
    <property type="match status" value="1"/>
</dbReference>
<feature type="transmembrane region" description="Helical" evidence="19">
    <location>
        <begin position="158"/>
        <end position="182"/>
    </location>
</feature>
<name>A0AB73BEX8_9GAMM</name>
<comment type="subcellular location">
    <subcellularLocation>
        <location evidence="2">Cell membrane</location>
        <topology evidence="2">Multi-pass membrane protein</topology>
    </subcellularLocation>
</comment>
<evidence type="ECO:0000259" key="21">
    <source>
        <dbReference type="PROSITE" id="PS50110"/>
    </source>
</evidence>
<dbReference type="CDD" id="cd16922">
    <property type="entry name" value="HATPase_EvgS-ArcB-TorS-like"/>
    <property type="match status" value="1"/>
</dbReference>
<keyword evidence="18" id="KW-0175">Coiled coil</keyword>
<dbReference type="PANTHER" id="PTHR45339">
    <property type="entry name" value="HYBRID SIGNAL TRANSDUCTION HISTIDINE KINASE J"/>
    <property type="match status" value="1"/>
</dbReference>
<accession>A0AB73BEX8</accession>
<dbReference type="SUPFAM" id="SSF55874">
    <property type="entry name" value="ATPase domain of HSP90 chaperone/DNA topoisomerase II/histidine kinase"/>
    <property type="match status" value="1"/>
</dbReference>
<evidence type="ECO:0000256" key="3">
    <source>
        <dbReference type="ARBA" id="ARBA00012438"/>
    </source>
</evidence>
<evidence type="ECO:0000256" key="18">
    <source>
        <dbReference type="SAM" id="Coils"/>
    </source>
</evidence>
<dbReference type="PROSITE" id="PS50110">
    <property type="entry name" value="RESPONSE_REGULATORY"/>
    <property type="match status" value="1"/>
</dbReference>
<dbReference type="InterPro" id="IPR005467">
    <property type="entry name" value="His_kinase_dom"/>
</dbReference>
<dbReference type="EC" id="2.7.13.3" evidence="3"/>
<dbReference type="SMART" id="SM00388">
    <property type="entry name" value="HisKA"/>
    <property type="match status" value="1"/>
</dbReference>
<evidence type="ECO:0000256" key="13">
    <source>
        <dbReference type="ARBA" id="ARBA00023136"/>
    </source>
</evidence>
<evidence type="ECO:0000256" key="9">
    <source>
        <dbReference type="ARBA" id="ARBA00022777"/>
    </source>
</evidence>
<dbReference type="InterPro" id="IPR003661">
    <property type="entry name" value="HisK_dim/P_dom"/>
</dbReference>
<dbReference type="InterPro" id="IPR004358">
    <property type="entry name" value="Sig_transdc_His_kin-like_C"/>
</dbReference>
<evidence type="ECO:0000259" key="20">
    <source>
        <dbReference type="PROSITE" id="PS50109"/>
    </source>
</evidence>
<evidence type="ECO:0000256" key="15">
    <source>
        <dbReference type="ARBA" id="ARBA00068150"/>
    </source>
</evidence>
<evidence type="ECO:0000256" key="2">
    <source>
        <dbReference type="ARBA" id="ARBA00004651"/>
    </source>
</evidence>
<dbReference type="Gene3D" id="1.10.287.130">
    <property type="match status" value="1"/>
</dbReference>
<keyword evidence="6" id="KW-0808">Transferase</keyword>
<dbReference type="CDD" id="cd17546">
    <property type="entry name" value="REC_hyHK_CKI1_RcsC-like"/>
    <property type="match status" value="1"/>
</dbReference>
<dbReference type="InterPro" id="IPR011006">
    <property type="entry name" value="CheY-like_superfamily"/>
</dbReference>
<evidence type="ECO:0000256" key="12">
    <source>
        <dbReference type="ARBA" id="ARBA00023012"/>
    </source>
</evidence>
<dbReference type="FunFam" id="3.30.565.10:FF:000010">
    <property type="entry name" value="Sensor histidine kinase RcsC"/>
    <property type="match status" value="1"/>
</dbReference>
<sequence>MQSKYSSPVKGLLPLFLIINIVVTSLAIVAYSLYSQNQTRSEKIEPSINIADLATRLDLPLVDALTMYGQGKVRQLLDLTSLLNNDFHYTLYRFNSTSQTELVYSSTKPAIASIKLNEHLIDDGVLHHLLMLNDQPIGELIIKQKQSNLLLTMQNSQVVTYLIAIASVIALFIFALMFNAYINNRLRASTGLLTEELQAIAENGNYDSNVSEQLEIGLNVVAQNINLLLQKVQTAMTNNDTAQKELQKLQNSLETEVHNRTLALEQATLKAERASETKTTFLATMSHEIRTPMNGVIGTIDLLRQTELDGAQHRLSTIIRESAFSLLSILDDILDFSKIEAGKLNIDPIPFSVTDTIEEVARVLSSVAKKRELDLELSIAPDIPINLIGDTIRVRQVLYNLCSNAIKFTSTDEKTQGHVKISVEVAHNTADHFTLRFCVTDNGKGMTQAQLREIFNPFIQAENSITREYGGTGLGLSICKSLTELMLGTIHVNSHIGIGSEFTVELPFSTSGKIKYDHKGALNAKHIVVVSNHLERQKVMYRYLSFMGAKITNVYNEQEIEEHQYDPDIIWVVDGIDNMDKINALLRRLLYSLEDNNQQVVVLSKLDEAAINHKNIFYINAAPLCKSNFMLSILVAAGLHQPKQIKKTKTLNNYLNVEQARQANKLILLVEDNLLNQQVLTDQLHILGYGVEVANDGVEGLNMWRKGNYSLILTDLHMPKMSGYDMVEKIRGEAELLEAIDAQPYIVAVTANALKGEKERCLAVGINDFITKPIELNALESTLKRWSDKQNNGKNVVIHQNTTLPVDMDAVAKYVNGDKAKQMRFFKMYLEQSQSLIKSINSGVMVSDLNEIIEGCHQLKSISKTIGAQMVADLATSFEDKCKADELTSDELIDLRDKLEIEYSKAAQFLKEQVKIAAQDDELI</sequence>
<dbReference type="Pfam" id="PF00072">
    <property type="entry name" value="Response_reg"/>
    <property type="match status" value="1"/>
</dbReference>
<evidence type="ECO:0000256" key="17">
    <source>
        <dbReference type="PROSITE-ProRule" id="PRU00169"/>
    </source>
</evidence>
<keyword evidence="5 17" id="KW-0597">Phosphoprotein</keyword>
<evidence type="ECO:0000256" key="14">
    <source>
        <dbReference type="ARBA" id="ARBA00064003"/>
    </source>
</evidence>
<dbReference type="Proteomes" id="UP000324162">
    <property type="component" value="Unassembled WGS sequence"/>
</dbReference>
<feature type="coiled-coil region" evidence="18">
    <location>
        <begin position="225"/>
        <end position="259"/>
    </location>
</feature>
<proteinExistence type="predicted"/>
<dbReference type="PANTHER" id="PTHR45339:SF1">
    <property type="entry name" value="HYBRID SIGNAL TRANSDUCTION HISTIDINE KINASE J"/>
    <property type="match status" value="1"/>
</dbReference>
<evidence type="ECO:0000256" key="4">
    <source>
        <dbReference type="ARBA" id="ARBA00022475"/>
    </source>
</evidence>
<dbReference type="InterPro" id="IPR036890">
    <property type="entry name" value="HATPase_C_sf"/>
</dbReference>
<feature type="domain" description="HPt" evidence="22">
    <location>
        <begin position="818"/>
        <end position="913"/>
    </location>
</feature>
<gene>
    <name evidence="23" type="ORF">EU508_14520</name>
</gene>
<dbReference type="GO" id="GO:0000155">
    <property type="term" value="F:phosphorelay sensor kinase activity"/>
    <property type="evidence" value="ECO:0007669"/>
    <property type="project" value="InterPro"/>
</dbReference>
<keyword evidence="7 19" id="KW-0812">Transmembrane</keyword>
<dbReference type="CDD" id="cd00082">
    <property type="entry name" value="HisKA"/>
    <property type="match status" value="1"/>
</dbReference>
<evidence type="ECO:0000256" key="1">
    <source>
        <dbReference type="ARBA" id="ARBA00000085"/>
    </source>
</evidence>
<evidence type="ECO:0000313" key="24">
    <source>
        <dbReference type="Proteomes" id="UP000324162"/>
    </source>
</evidence>
<dbReference type="FunFam" id="1.10.287.130:FF:000002">
    <property type="entry name" value="Two-component osmosensing histidine kinase"/>
    <property type="match status" value="1"/>
</dbReference>
<keyword evidence="10" id="KW-0067">ATP-binding</keyword>
<dbReference type="InterPro" id="IPR036097">
    <property type="entry name" value="HisK_dim/P_sf"/>
</dbReference>
<dbReference type="Gene3D" id="3.30.565.10">
    <property type="entry name" value="Histidine kinase-like ATPase, C-terminal domain"/>
    <property type="match status" value="1"/>
</dbReference>
<feature type="modified residue" description="Phosphohistidine" evidence="16">
    <location>
        <position position="857"/>
    </location>
</feature>
<evidence type="ECO:0000256" key="19">
    <source>
        <dbReference type="SAM" id="Phobius"/>
    </source>
</evidence>
<evidence type="ECO:0000256" key="16">
    <source>
        <dbReference type="PROSITE-ProRule" id="PRU00110"/>
    </source>
</evidence>
<evidence type="ECO:0000256" key="5">
    <source>
        <dbReference type="ARBA" id="ARBA00022553"/>
    </source>
</evidence>
<dbReference type="InterPro" id="IPR036641">
    <property type="entry name" value="HPT_dom_sf"/>
</dbReference>
<dbReference type="RefSeq" id="WP_149614709.1">
    <property type="nucleotide sequence ID" value="NZ_SEUK01000052.1"/>
</dbReference>
<dbReference type="SUPFAM" id="SSF47226">
    <property type="entry name" value="Histidine-containing phosphotransfer domain, HPT domain"/>
    <property type="match status" value="1"/>
</dbReference>
<dbReference type="Pfam" id="PF02518">
    <property type="entry name" value="HATPase_c"/>
    <property type="match status" value="1"/>
</dbReference>